<evidence type="ECO:0000259" key="3">
    <source>
        <dbReference type="PROSITE" id="PS51462"/>
    </source>
</evidence>
<proteinExistence type="predicted"/>
<evidence type="ECO:0000256" key="1">
    <source>
        <dbReference type="ARBA" id="ARBA00001946"/>
    </source>
</evidence>
<dbReference type="Gene3D" id="3.90.79.10">
    <property type="entry name" value="Nucleoside Triphosphate Pyrophosphohydrolase"/>
    <property type="match status" value="1"/>
</dbReference>
<feature type="domain" description="Nudix hydrolase" evidence="3">
    <location>
        <begin position="33"/>
        <end position="159"/>
    </location>
</feature>
<dbReference type="PANTHER" id="PTHR43046:SF14">
    <property type="entry name" value="MUTT_NUDIX FAMILY PROTEIN"/>
    <property type="match status" value="1"/>
</dbReference>
<organism evidence="4 5">
    <name type="scientific">Craurococcus roseus</name>
    <dbReference type="NCBI Taxonomy" id="77585"/>
    <lineage>
        <taxon>Bacteria</taxon>
        <taxon>Pseudomonadati</taxon>
        <taxon>Pseudomonadota</taxon>
        <taxon>Alphaproteobacteria</taxon>
        <taxon>Acetobacterales</taxon>
        <taxon>Acetobacteraceae</taxon>
        <taxon>Craurococcus</taxon>
    </lineage>
</organism>
<comment type="caution">
    <text evidence="4">The sequence shown here is derived from an EMBL/GenBank/DDBJ whole genome shotgun (WGS) entry which is preliminary data.</text>
</comment>
<comment type="cofactor">
    <cofactor evidence="1">
        <name>Mg(2+)</name>
        <dbReference type="ChEBI" id="CHEBI:18420"/>
    </cofactor>
</comment>
<keyword evidence="5" id="KW-1185">Reference proteome</keyword>
<evidence type="ECO:0000313" key="4">
    <source>
        <dbReference type="EMBL" id="GAA0577194.1"/>
    </source>
</evidence>
<evidence type="ECO:0000256" key="2">
    <source>
        <dbReference type="ARBA" id="ARBA00022801"/>
    </source>
</evidence>
<reference evidence="5" key="1">
    <citation type="journal article" date="2019" name="Int. J. Syst. Evol. Microbiol.">
        <title>The Global Catalogue of Microorganisms (GCM) 10K type strain sequencing project: providing services to taxonomists for standard genome sequencing and annotation.</title>
        <authorList>
            <consortium name="The Broad Institute Genomics Platform"/>
            <consortium name="The Broad Institute Genome Sequencing Center for Infectious Disease"/>
            <person name="Wu L."/>
            <person name="Ma J."/>
        </authorList>
    </citation>
    <scope>NUCLEOTIDE SEQUENCE [LARGE SCALE GENOMIC DNA]</scope>
    <source>
        <strain evidence="5">JCM 9933</strain>
    </source>
</reference>
<dbReference type="InterPro" id="IPR000086">
    <property type="entry name" value="NUDIX_hydrolase_dom"/>
</dbReference>
<dbReference type="Proteomes" id="UP001501588">
    <property type="component" value="Unassembled WGS sequence"/>
</dbReference>
<gene>
    <name evidence="4" type="ORF">GCM10009416_14750</name>
</gene>
<dbReference type="Pfam" id="PF00293">
    <property type="entry name" value="NUDIX"/>
    <property type="match status" value="1"/>
</dbReference>
<dbReference type="SUPFAM" id="SSF55811">
    <property type="entry name" value="Nudix"/>
    <property type="match status" value="1"/>
</dbReference>
<dbReference type="InterPro" id="IPR020084">
    <property type="entry name" value="NUDIX_hydrolase_CS"/>
</dbReference>
<dbReference type="RefSeq" id="WP_343894548.1">
    <property type="nucleotide sequence ID" value="NZ_BAAAFZ010000014.1"/>
</dbReference>
<protein>
    <recommendedName>
        <fullName evidence="3">Nudix hydrolase domain-containing protein</fullName>
    </recommendedName>
</protein>
<accession>A0ABP3Q0N4</accession>
<dbReference type="EMBL" id="BAAAFZ010000014">
    <property type="protein sequence ID" value="GAA0577194.1"/>
    <property type="molecule type" value="Genomic_DNA"/>
</dbReference>
<keyword evidence="2" id="KW-0378">Hydrolase</keyword>
<name>A0ABP3Q0N4_9PROT</name>
<evidence type="ECO:0000313" key="5">
    <source>
        <dbReference type="Proteomes" id="UP001501588"/>
    </source>
</evidence>
<dbReference type="CDD" id="cd02883">
    <property type="entry name" value="NUDIX_Hydrolase"/>
    <property type="match status" value="1"/>
</dbReference>
<dbReference type="InterPro" id="IPR015797">
    <property type="entry name" value="NUDIX_hydrolase-like_dom_sf"/>
</dbReference>
<dbReference type="PROSITE" id="PS51462">
    <property type="entry name" value="NUDIX"/>
    <property type="match status" value="1"/>
</dbReference>
<dbReference type="PANTHER" id="PTHR43046">
    <property type="entry name" value="GDP-MANNOSE MANNOSYL HYDROLASE"/>
    <property type="match status" value="1"/>
</dbReference>
<sequence length="177" mass="20069">MDTGPAAMVDLLWRLAYRVGFRAARLWWRLRRPAHDGAVVAVWCGGRVLVVQQSYRASPSWPGGGIRRGEDPREAARRELREELGLEVAPDDLVLAREMEVDWDHRRERVRVFELRLDEEPVLRVDNREVVAARFVDPQALLAEPVLPPFIRAYLKERVGGGGSPSAAYGTPPRTPR</sequence>
<dbReference type="PROSITE" id="PS00893">
    <property type="entry name" value="NUDIX_BOX"/>
    <property type="match status" value="1"/>
</dbReference>